<feature type="signal peptide" evidence="1">
    <location>
        <begin position="1"/>
        <end position="27"/>
    </location>
</feature>
<feature type="chain" id="PRO_5020789778" evidence="1">
    <location>
        <begin position="28"/>
        <end position="319"/>
    </location>
</feature>
<name>A0A4R0IRN7_9ACTN</name>
<organism evidence="2 3">
    <name type="scientific">Kribbella speibonae</name>
    <dbReference type="NCBI Taxonomy" id="1572660"/>
    <lineage>
        <taxon>Bacteria</taxon>
        <taxon>Bacillati</taxon>
        <taxon>Actinomycetota</taxon>
        <taxon>Actinomycetes</taxon>
        <taxon>Propionibacteriales</taxon>
        <taxon>Kribbellaceae</taxon>
        <taxon>Kribbella</taxon>
    </lineage>
</organism>
<protein>
    <submittedName>
        <fullName evidence="2">Uncharacterized protein</fullName>
    </submittedName>
</protein>
<gene>
    <name evidence="2" type="ORF">E0H92_24030</name>
</gene>
<evidence type="ECO:0000256" key="1">
    <source>
        <dbReference type="SAM" id="SignalP"/>
    </source>
</evidence>
<dbReference type="EMBL" id="SJKC01000003">
    <property type="protein sequence ID" value="TCC35779.1"/>
    <property type="molecule type" value="Genomic_DNA"/>
</dbReference>
<sequence>MKLQRCALALASVGLLGAAVASTPAAASGQADPKPYLSKQSGPLSAKAAGPCISAVGVPTAAGTMQEIDATPSTPPTPPRADIYETFPFVGTRLDATWYFATNASQTQFYYYGLLIQGTSLYRHTTYLPADSTQPPVPTFKRVGSGWGSFKSIATSNYSVATPRHAYLYGLNTNNSLYRYQIVGAGFKALGPIPGFRGFKTMTVISESATYDTLLMTTAAGALWTAHIPIAAGAKPVMKLIRSSGFGQYESLIAQSCGTRGGTLLVAVDHDTDTGNQYAMSHANGTATAVTNYGPIPGAVFNGVDHVSLTSHYFQLVGE</sequence>
<keyword evidence="1" id="KW-0732">Signal</keyword>
<dbReference type="Proteomes" id="UP000294225">
    <property type="component" value="Unassembled WGS sequence"/>
</dbReference>
<dbReference type="RefSeq" id="WP_131497784.1">
    <property type="nucleotide sequence ID" value="NZ_SJKC01000003.1"/>
</dbReference>
<proteinExistence type="predicted"/>
<dbReference type="AlphaFoldDB" id="A0A4R0IRN7"/>
<comment type="caution">
    <text evidence="2">The sequence shown here is derived from an EMBL/GenBank/DDBJ whole genome shotgun (WGS) entry which is preliminary data.</text>
</comment>
<evidence type="ECO:0000313" key="2">
    <source>
        <dbReference type="EMBL" id="TCC35779.1"/>
    </source>
</evidence>
<evidence type="ECO:0000313" key="3">
    <source>
        <dbReference type="Proteomes" id="UP000294225"/>
    </source>
</evidence>
<accession>A0A4R0IRN7</accession>
<reference evidence="2 3" key="1">
    <citation type="submission" date="2019-02" db="EMBL/GenBank/DDBJ databases">
        <title>Kribbella capetownensis sp. nov. and Kribbella speibonae sp. nov., isolated from soil.</title>
        <authorList>
            <person name="Curtis S.M."/>
            <person name="Norton I."/>
            <person name="Everest G.J."/>
            <person name="Meyers P.R."/>
        </authorList>
    </citation>
    <scope>NUCLEOTIDE SEQUENCE [LARGE SCALE GENOMIC DNA]</scope>
    <source>
        <strain evidence="2 3">YM55</strain>
    </source>
</reference>